<keyword evidence="1" id="KW-1133">Transmembrane helix</keyword>
<dbReference type="RefSeq" id="WP_157166341.1">
    <property type="nucleotide sequence ID" value="NZ_WPNZ01000009.1"/>
</dbReference>
<accession>A0A6L6WYA5</accession>
<dbReference type="Proteomes" id="UP000483802">
    <property type="component" value="Unassembled WGS sequence"/>
</dbReference>
<keyword evidence="1" id="KW-0472">Membrane</keyword>
<protein>
    <submittedName>
        <fullName evidence="2">Uncharacterized protein</fullName>
    </submittedName>
</protein>
<keyword evidence="3" id="KW-1185">Reference proteome</keyword>
<comment type="caution">
    <text evidence="2">The sequence shown here is derived from an EMBL/GenBank/DDBJ whole genome shotgun (WGS) entry which is preliminary data.</text>
</comment>
<feature type="transmembrane region" description="Helical" evidence="1">
    <location>
        <begin position="95"/>
        <end position="115"/>
    </location>
</feature>
<sequence length="116" mass="13062">MTAMDERGADARALVRDLEGLLLIEAARSEGRAAAERFARRLPWLTESQRAEVERQYTEEHLVLARRAWGRTAHRARELRAEYEEAYRALRRRTFAWCLAGVALLAGAALAVGVVA</sequence>
<keyword evidence="1" id="KW-0812">Transmembrane</keyword>
<evidence type="ECO:0000313" key="3">
    <source>
        <dbReference type="Proteomes" id="UP000483802"/>
    </source>
</evidence>
<name>A0A6L6WYA5_9ACTN</name>
<evidence type="ECO:0000256" key="1">
    <source>
        <dbReference type="SAM" id="Phobius"/>
    </source>
</evidence>
<dbReference type="EMBL" id="WPNZ01000009">
    <property type="protein sequence ID" value="MVO86476.1"/>
    <property type="molecule type" value="Genomic_DNA"/>
</dbReference>
<gene>
    <name evidence="2" type="ORF">GPA10_17340</name>
</gene>
<reference evidence="2 3" key="1">
    <citation type="submission" date="2019-11" db="EMBL/GenBank/DDBJ databases">
        <title>Streptomyces typhae sp. nov., a novel endophytic actinomycete isolated from the root of cattail pollen (Typha angustifolia L.).</title>
        <authorList>
            <person name="Peng C."/>
        </authorList>
    </citation>
    <scope>NUCLEOTIDE SEQUENCE [LARGE SCALE GENOMIC DNA]</scope>
    <source>
        <strain evidence="3">p1417</strain>
    </source>
</reference>
<dbReference type="AlphaFoldDB" id="A0A6L6WYA5"/>
<organism evidence="2 3">
    <name type="scientific">Streptomyces typhae</name>
    <dbReference type="NCBI Taxonomy" id="2681492"/>
    <lineage>
        <taxon>Bacteria</taxon>
        <taxon>Bacillati</taxon>
        <taxon>Actinomycetota</taxon>
        <taxon>Actinomycetes</taxon>
        <taxon>Kitasatosporales</taxon>
        <taxon>Streptomycetaceae</taxon>
        <taxon>Streptomyces</taxon>
    </lineage>
</organism>
<proteinExistence type="predicted"/>
<evidence type="ECO:0000313" key="2">
    <source>
        <dbReference type="EMBL" id="MVO86476.1"/>
    </source>
</evidence>